<comment type="caution">
    <text evidence="2">The sequence shown here is derived from an EMBL/GenBank/DDBJ whole genome shotgun (WGS) entry which is preliminary data.</text>
</comment>
<dbReference type="Proteomes" id="UP000292362">
    <property type="component" value="Unassembled WGS sequence"/>
</dbReference>
<evidence type="ECO:0000313" key="2">
    <source>
        <dbReference type="EMBL" id="TBT96863.1"/>
    </source>
</evidence>
<evidence type="ECO:0000256" key="1">
    <source>
        <dbReference type="SAM" id="MobiDB-lite"/>
    </source>
</evidence>
<protein>
    <submittedName>
        <fullName evidence="2">Uncharacterized protein</fullName>
    </submittedName>
</protein>
<sequence>KRLQIPINVEAYIQSIVLKKTVETISFDRRRVLESEPNAEESWESASLSVILGAEMHKQPILPLKQVDNEEDDVKTENTKNILPHIFDGITTAKEPSTNTNEELENGFMGESIGSGIRNGYMGEYIGRSIRNGYRGESIGSSINKVCKNGIKNVLRNYIRTNIKSIFMSVLCIPCEAVVTQALRTPVAINSTDSQVYEPDPLSEPSKEKRKGMFGRTVRTVRD</sequence>
<feature type="non-terminal residue" evidence="2">
    <location>
        <position position="1"/>
    </location>
</feature>
<name>A0A4Q9KQE7_9MICR</name>
<accession>A0A4Q9KQE7</accession>
<dbReference type="VEuPathDB" id="MicrosporidiaDB:CWI37_2676p0010"/>
<reference evidence="2 3" key="1">
    <citation type="submission" date="2017-12" db="EMBL/GenBank/DDBJ databases">
        <authorList>
            <person name="Pombert J.-F."/>
            <person name="Haag K.L."/>
            <person name="Ebert D."/>
        </authorList>
    </citation>
    <scope>NUCLEOTIDE SEQUENCE [LARGE SCALE GENOMIC DNA]</scope>
    <source>
        <strain evidence="2">FI-OER-3-3</strain>
    </source>
</reference>
<evidence type="ECO:0000313" key="3">
    <source>
        <dbReference type="Proteomes" id="UP000292362"/>
    </source>
</evidence>
<feature type="non-terminal residue" evidence="2">
    <location>
        <position position="223"/>
    </location>
</feature>
<organism evidence="2 3">
    <name type="scientific">Hamiltosporidium tvaerminnensis</name>
    <dbReference type="NCBI Taxonomy" id="1176355"/>
    <lineage>
        <taxon>Eukaryota</taxon>
        <taxon>Fungi</taxon>
        <taxon>Fungi incertae sedis</taxon>
        <taxon>Microsporidia</taxon>
        <taxon>Dubosqiidae</taxon>
        <taxon>Hamiltosporidium</taxon>
    </lineage>
</organism>
<dbReference type="AlphaFoldDB" id="A0A4Q9KQE7"/>
<dbReference type="EMBL" id="PITJ01002676">
    <property type="protein sequence ID" value="TBT96863.1"/>
    <property type="molecule type" value="Genomic_DNA"/>
</dbReference>
<feature type="region of interest" description="Disordered" evidence="1">
    <location>
        <begin position="193"/>
        <end position="223"/>
    </location>
</feature>
<gene>
    <name evidence="2" type="ORF">CWI37_2676p0010</name>
</gene>
<proteinExistence type="predicted"/>